<evidence type="ECO:0000256" key="6">
    <source>
        <dbReference type="ARBA" id="ARBA00023136"/>
    </source>
</evidence>
<evidence type="ECO:0000256" key="7">
    <source>
        <dbReference type="SAM" id="Phobius"/>
    </source>
</evidence>
<name>A0A511Z8R7_9BACL</name>
<protein>
    <submittedName>
        <fullName evidence="8">MATE family efflux transporter</fullName>
    </submittedName>
</protein>
<feature type="transmembrane region" description="Helical" evidence="7">
    <location>
        <begin position="93"/>
        <end position="113"/>
    </location>
</feature>
<dbReference type="InterPro" id="IPR048279">
    <property type="entry name" value="MdtK-like"/>
</dbReference>
<feature type="transmembrane region" description="Helical" evidence="7">
    <location>
        <begin position="60"/>
        <end position="81"/>
    </location>
</feature>
<evidence type="ECO:0000256" key="3">
    <source>
        <dbReference type="ARBA" id="ARBA00022475"/>
    </source>
</evidence>
<accession>A0A511Z8R7</accession>
<evidence type="ECO:0000313" key="9">
    <source>
        <dbReference type="Proteomes" id="UP000321901"/>
    </source>
</evidence>
<evidence type="ECO:0000256" key="1">
    <source>
        <dbReference type="ARBA" id="ARBA00004651"/>
    </source>
</evidence>
<comment type="caution">
    <text evidence="8">The sequence shown here is derived from an EMBL/GenBank/DDBJ whole genome shotgun (WGS) entry which is preliminary data.</text>
</comment>
<dbReference type="OrthoDB" id="9780160at2"/>
<feature type="transmembrane region" description="Helical" evidence="7">
    <location>
        <begin position="133"/>
        <end position="154"/>
    </location>
</feature>
<keyword evidence="2" id="KW-0813">Transport</keyword>
<dbReference type="GO" id="GO:0042910">
    <property type="term" value="F:xenobiotic transmembrane transporter activity"/>
    <property type="evidence" value="ECO:0007669"/>
    <property type="project" value="InterPro"/>
</dbReference>
<dbReference type="CDD" id="cd13134">
    <property type="entry name" value="MATE_like_8"/>
    <property type="match status" value="1"/>
</dbReference>
<organism evidence="8 9">
    <name type="scientific">Sporosarcina luteola</name>
    <dbReference type="NCBI Taxonomy" id="582850"/>
    <lineage>
        <taxon>Bacteria</taxon>
        <taxon>Bacillati</taxon>
        <taxon>Bacillota</taxon>
        <taxon>Bacilli</taxon>
        <taxon>Bacillales</taxon>
        <taxon>Caryophanaceae</taxon>
        <taxon>Sporosarcina</taxon>
    </lineage>
</organism>
<feature type="transmembrane region" description="Helical" evidence="7">
    <location>
        <begin position="20"/>
        <end position="40"/>
    </location>
</feature>
<feature type="transmembrane region" description="Helical" evidence="7">
    <location>
        <begin position="284"/>
        <end position="304"/>
    </location>
</feature>
<feature type="transmembrane region" description="Helical" evidence="7">
    <location>
        <begin position="166"/>
        <end position="185"/>
    </location>
</feature>
<sequence length="463" mass="51085">MAAIAANGPGKKLNLFHLTWPIFLELFLFMLMGLADTFMLSALSDDAVSGVGAANQYVQIAILVLEVVGNGAAIVVAQYLGSRRFIEASKISALAVTLNLLVGLGISGVFILFTSRIMETMNLQGDVLAHAEAYLIIVGGGIFLQAIINSLAAVIRVHGFTKQTMFVSLGMNIIHVVGNYALIFGKFGMPALGVQGAAISSVGSRLIAMFVFIWLLYQVLEYRIEFRYYITWSKEYVKKILHIGLPSAFEQILYQSCQIVFLYYVTYLGTEALAARQYATNISMFSYLFALAIGLGTAIIVGRLVGSGEKEEVYEQVWSSLKRALIFTVVLVALVMTFRYPLMRLFTDNEEIIQLGASVLLLSCLLETGRTFNIVIINSLRASGDAKFPVLMGALSMVMMSLPLGYFFVFVLDLGLVGVWLAIAADEWTRAVIMMLRWKSRAWERYALVEPLEQEAEAKPEVV</sequence>
<gene>
    <name evidence="8" type="ORF">SLU01_21590</name>
</gene>
<evidence type="ECO:0000256" key="4">
    <source>
        <dbReference type="ARBA" id="ARBA00022692"/>
    </source>
</evidence>
<feature type="transmembrane region" description="Helical" evidence="7">
    <location>
        <begin position="352"/>
        <end position="376"/>
    </location>
</feature>
<dbReference type="NCBIfam" id="TIGR00797">
    <property type="entry name" value="matE"/>
    <property type="match status" value="1"/>
</dbReference>
<dbReference type="RefSeq" id="WP_147058152.1">
    <property type="nucleotide sequence ID" value="NZ_BJYL01000027.1"/>
</dbReference>
<dbReference type="AlphaFoldDB" id="A0A511Z8R7"/>
<dbReference type="Pfam" id="PF01554">
    <property type="entry name" value="MatE"/>
    <property type="match status" value="2"/>
</dbReference>
<dbReference type="PANTHER" id="PTHR42925:SF1">
    <property type="entry name" value="VIRULENCE FACTOR MVIN"/>
    <property type="match status" value="1"/>
</dbReference>
<evidence type="ECO:0000313" key="8">
    <source>
        <dbReference type="EMBL" id="GEN83847.1"/>
    </source>
</evidence>
<feature type="transmembrane region" description="Helical" evidence="7">
    <location>
        <begin position="197"/>
        <end position="220"/>
    </location>
</feature>
<keyword evidence="3" id="KW-1003">Cell membrane</keyword>
<keyword evidence="4 7" id="KW-0812">Transmembrane</keyword>
<evidence type="ECO:0000256" key="2">
    <source>
        <dbReference type="ARBA" id="ARBA00022448"/>
    </source>
</evidence>
<dbReference type="InterPro" id="IPR002528">
    <property type="entry name" value="MATE_fam"/>
</dbReference>
<dbReference type="EMBL" id="BJYL01000027">
    <property type="protein sequence ID" value="GEN83847.1"/>
    <property type="molecule type" value="Genomic_DNA"/>
</dbReference>
<dbReference type="InterPro" id="IPR047135">
    <property type="entry name" value="YsiQ"/>
</dbReference>
<feature type="transmembrane region" description="Helical" evidence="7">
    <location>
        <begin position="324"/>
        <end position="340"/>
    </location>
</feature>
<keyword evidence="6 7" id="KW-0472">Membrane</keyword>
<evidence type="ECO:0000256" key="5">
    <source>
        <dbReference type="ARBA" id="ARBA00022989"/>
    </source>
</evidence>
<dbReference type="PANTHER" id="PTHR42925">
    <property type="entry name" value="MULTIDRUG AND TOXIN EFFLUX PROTEIN MATE FAMILY"/>
    <property type="match status" value="1"/>
</dbReference>
<reference evidence="8 9" key="1">
    <citation type="submission" date="2019-07" db="EMBL/GenBank/DDBJ databases">
        <title>Whole genome shotgun sequence of Sporosarcina luteola NBRC 105378.</title>
        <authorList>
            <person name="Hosoyama A."/>
            <person name="Uohara A."/>
            <person name="Ohji S."/>
            <person name="Ichikawa N."/>
        </authorList>
    </citation>
    <scope>NUCLEOTIDE SEQUENCE [LARGE SCALE GENOMIC DNA]</scope>
    <source>
        <strain evidence="8 9">NBRC 105378</strain>
    </source>
</reference>
<comment type="subcellular location">
    <subcellularLocation>
        <location evidence="1">Cell membrane</location>
        <topology evidence="1">Multi-pass membrane protein</topology>
    </subcellularLocation>
</comment>
<dbReference type="GO" id="GO:0015297">
    <property type="term" value="F:antiporter activity"/>
    <property type="evidence" value="ECO:0007669"/>
    <property type="project" value="InterPro"/>
</dbReference>
<dbReference type="Proteomes" id="UP000321901">
    <property type="component" value="Unassembled WGS sequence"/>
</dbReference>
<keyword evidence="5 7" id="KW-1133">Transmembrane helix</keyword>
<dbReference type="PIRSF" id="PIRSF006603">
    <property type="entry name" value="DinF"/>
    <property type="match status" value="1"/>
</dbReference>
<keyword evidence="9" id="KW-1185">Reference proteome</keyword>
<proteinExistence type="predicted"/>
<dbReference type="GO" id="GO:0005886">
    <property type="term" value="C:plasma membrane"/>
    <property type="evidence" value="ECO:0007669"/>
    <property type="project" value="UniProtKB-SubCell"/>
</dbReference>